<protein>
    <submittedName>
        <fullName evidence="2">TIR domain-containing protein</fullName>
    </submittedName>
</protein>
<name>A0ABW1SS42_9LACO</name>
<proteinExistence type="predicted"/>
<gene>
    <name evidence="2" type="ORF">ACFP1G_06085</name>
</gene>
<organism evidence="2 3">
    <name type="scientific">Levilactobacillus tongjiangensis</name>
    <dbReference type="NCBI Taxonomy" id="2486023"/>
    <lineage>
        <taxon>Bacteria</taxon>
        <taxon>Bacillati</taxon>
        <taxon>Bacillota</taxon>
        <taxon>Bacilli</taxon>
        <taxon>Lactobacillales</taxon>
        <taxon>Lactobacillaceae</taxon>
        <taxon>Levilactobacillus</taxon>
    </lineage>
</organism>
<sequence>MHKTFISYHHSGEQKLKDELVNTAESKDYFIDKSVSDGDIDTNLSEDTIMSKIRTDFIKDASVIVVLVGEQTASRPYVNSEIQAGLWGNNAVGILGVVRDDLFDRIYKKTLCTAPECNCGVELKTPTPLLKEKIPFLVRENNLRLENEKSTYPHYKDSEAYCGIYRYSTFINDIEKYIDEAFEKRSKIFDIKKKNDPGIKTISRPFGVKLF</sequence>
<dbReference type="RefSeq" id="WP_125694762.1">
    <property type="nucleotide sequence ID" value="NZ_JBHSSK010000019.1"/>
</dbReference>
<evidence type="ECO:0000313" key="3">
    <source>
        <dbReference type="Proteomes" id="UP001596254"/>
    </source>
</evidence>
<dbReference type="Pfam" id="PF08937">
    <property type="entry name" value="ThsB_TIR"/>
    <property type="match status" value="1"/>
</dbReference>
<reference evidence="3" key="1">
    <citation type="journal article" date="2019" name="Int. J. Syst. Evol. Microbiol.">
        <title>The Global Catalogue of Microorganisms (GCM) 10K type strain sequencing project: providing services to taxonomists for standard genome sequencing and annotation.</title>
        <authorList>
            <consortium name="The Broad Institute Genomics Platform"/>
            <consortium name="The Broad Institute Genome Sequencing Center for Infectious Disease"/>
            <person name="Wu L."/>
            <person name="Ma J."/>
        </authorList>
    </citation>
    <scope>NUCLEOTIDE SEQUENCE [LARGE SCALE GENOMIC DNA]</scope>
    <source>
        <strain evidence="3">CCM 8905</strain>
    </source>
</reference>
<accession>A0ABW1SS42</accession>
<dbReference type="InterPro" id="IPR015032">
    <property type="entry name" value="ThsB__TIR-like_domain"/>
</dbReference>
<keyword evidence="3" id="KW-1185">Reference proteome</keyword>
<dbReference type="EMBL" id="JBHSSK010000019">
    <property type="protein sequence ID" value="MFC6207048.1"/>
    <property type="molecule type" value="Genomic_DNA"/>
</dbReference>
<comment type="caution">
    <text evidence="2">The sequence shown here is derived from an EMBL/GenBank/DDBJ whole genome shotgun (WGS) entry which is preliminary data.</text>
</comment>
<evidence type="ECO:0000313" key="2">
    <source>
        <dbReference type="EMBL" id="MFC6207048.1"/>
    </source>
</evidence>
<dbReference type="Proteomes" id="UP001596254">
    <property type="component" value="Unassembled WGS sequence"/>
</dbReference>
<feature type="domain" description="Thoeris protein ThsB TIR-like" evidence="1">
    <location>
        <begin position="5"/>
        <end position="98"/>
    </location>
</feature>
<evidence type="ECO:0000259" key="1">
    <source>
        <dbReference type="Pfam" id="PF08937"/>
    </source>
</evidence>